<evidence type="ECO:0000313" key="6">
    <source>
        <dbReference type="Proteomes" id="UP000443000"/>
    </source>
</evidence>
<evidence type="ECO:0000313" key="4">
    <source>
        <dbReference type="EMBL" id="MQU29325.1"/>
    </source>
</evidence>
<name>A0A6A7YX84_9PSED</name>
<evidence type="ECO:0000313" key="3">
    <source>
        <dbReference type="EMBL" id="MQU17768.1"/>
    </source>
</evidence>
<accession>A0A6A7YX84</accession>
<comment type="caution">
    <text evidence="2">The sequence shown here is derived from an EMBL/GenBank/DDBJ whole genome shotgun (WGS) entry which is preliminary data.</text>
</comment>
<dbReference type="EMBL" id="WIWP01000068">
    <property type="protein sequence ID" value="MQT28346.1"/>
    <property type="molecule type" value="Genomic_DNA"/>
</dbReference>
<dbReference type="Proteomes" id="UP000443000">
    <property type="component" value="Unassembled WGS sequence"/>
</dbReference>
<dbReference type="Proteomes" id="UP000437970">
    <property type="component" value="Unassembled WGS sequence"/>
</dbReference>
<evidence type="ECO:0000313" key="7">
    <source>
        <dbReference type="Proteomes" id="UP000713985"/>
    </source>
</evidence>
<evidence type="ECO:0000313" key="2">
    <source>
        <dbReference type="EMBL" id="MQT81428.1"/>
    </source>
</evidence>
<sequence length="205" mass="22701">MNDGCVVNVESGEQCGGEWSGARHWSSSINSVSDYSFKEAPTVSKIYKDYESGFKDLNQISSPRIRAYFLEGTTFDNLLVCDPPHDANKKTYADMLALLQRDGDTKNTEKLKAALKSVGILSVGDKLVSTQTMISMAIKFVSSDKAYLYSSPSSLDITQSYLIRGDVVSVLSSSNNSFIKVSYQPKGGKPIEKWVRCEDIDFCER</sequence>
<keyword evidence="7" id="KW-1185">Reference proteome</keyword>
<dbReference type="EMBL" id="WIVT01000018">
    <property type="protein sequence ID" value="MQU17768.1"/>
    <property type="molecule type" value="Genomic_DNA"/>
</dbReference>
<organism evidence="2">
    <name type="scientific">Pseudomonas helleri</name>
    <dbReference type="NCBI Taxonomy" id="1608996"/>
    <lineage>
        <taxon>Bacteria</taxon>
        <taxon>Pseudomonadati</taxon>
        <taxon>Pseudomonadota</taxon>
        <taxon>Gammaproteobacteria</taxon>
        <taxon>Pseudomonadales</taxon>
        <taxon>Pseudomonadaceae</taxon>
        <taxon>Pseudomonas</taxon>
    </lineage>
</organism>
<dbReference type="RefSeq" id="WP_153382706.1">
    <property type="nucleotide sequence ID" value="NZ_JBITTT010000009.1"/>
</dbReference>
<reference evidence="5 6" key="1">
    <citation type="submission" date="2019-10" db="EMBL/GenBank/DDBJ databases">
        <title>Evaluation of single-gene subtyping targets for Pseudomonas.</title>
        <authorList>
            <person name="Reichler S.J."/>
            <person name="Orsi R.H."/>
            <person name="Wiedmann M."/>
            <person name="Martin N.H."/>
            <person name="Murphy S.I."/>
        </authorList>
    </citation>
    <scope>NUCLEOTIDE SEQUENCE</scope>
    <source>
        <strain evidence="1 7">FSL R10-0802</strain>
        <strain evidence="3 6">FSL R10-1594</strain>
        <strain evidence="4 5">FSL R10-1984</strain>
        <strain evidence="2">FSL R10-2339</strain>
    </source>
</reference>
<dbReference type="EMBL" id="WIWC01000025">
    <property type="protein sequence ID" value="MQT81428.1"/>
    <property type="molecule type" value="Genomic_DNA"/>
</dbReference>
<dbReference type="OrthoDB" id="7033366at2"/>
<evidence type="ECO:0000313" key="5">
    <source>
        <dbReference type="Proteomes" id="UP000437970"/>
    </source>
</evidence>
<protein>
    <submittedName>
        <fullName evidence="2">Uncharacterized protein</fullName>
    </submittedName>
</protein>
<dbReference type="Proteomes" id="UP000713985">
    <property type="component" value="Unassembled WGS sequence"/>
</dbReference>
<dbReference type="EMBL" id="WIVW01000060">
    <property type="protein sequence ID" value="MQU29325.1"/>
    <property type="molecule type" value="Genomic_DNA"/>
</dbReference>
<gene>
    <name evidence="3" type="ORF">GHN41_15095</name>
    <name evidence="2" type="ORF">GHN86_15335</name>
    <name evidence="1" type="ORF">GHN94_21305</name>
    <name evidence="4" type="ORF">GHO29_22970</name>
</gene>
<dbReference type="AlphaFoldDB" id="A0A6A7YX84"/>
<evidence type="ECO:0000313" key="1">
    <source>
        <dbReference type="EMBL" id="MQT28346.1"/>
    </source>
</evidence>
<proteinExistence type="predicted"/>